<feature type="signal peptide" evidence="1">
    <location>
        <begin position="1"/>
        <end position="22"/>
    </location>
</feature>
<reference evidence="3" key="1">
    <citation type="submission" date="2020-03" db="EMBL/GenBank/DDBJ databases">
        <title>Intra-Species Differences in Population Size shape Life History and Genome Evolution.</title>
        <authorList>
            <person name="Willemsen D."/>
            <person name="Cui R."/>
            <person name="Valenzano D.R."/>
        </authorList>
    </citation>
    <scope>NUCLEOTIDE SEQUENCE</scope>
    <source>
        <strain evidence="3">GRZ</strain>
        <tissue evidence="3">Whole</tissue>
    </source>
</reference>
<evidence type="ECO:0000313" key="3">
    <source>
        <dbReference type="EMBL" id="KAF7231485.1"/>
    </source>
</evidence>
<feature type="domain" description="ADGRF3/5-like N-terminal" evidence="2">
    <location>
        <begin position="99"/>
        <end position="155"/>
    </location>
</feature>
<name>A0A9D2Z2Z1_NOTFU</name>
<keyword evidence="3" id="KW-0675">Receptor</keyword>
<dbReference type="InterPro" id="IPR051587">
    <property type="entry name" value="Adhesion_GPCR"/>
</dbReference>
<dbReference type="GO" id="GO:0004930">
    <property type="term" value="F:G protein-coupled receptor activity"/>
    <property type="evidence" value="ECO:0007669"/>
    <property type="project" value="TreeGrafter"/>
</dbReference>
<dbReference type="EMBL" id="JAAVVJ010000001">
    <property type="protein sequence ID" value="KAF7231485.1"/>
    <property type="molecule type" value="Genomic_DNA"/>
</dbReference>
<feature type="chain" id="PRO_5038384836" evidence="1">
    <location>
        <begin position="23"/>
        <end position="323"/>
    </location>
</feature>
<organism evidence="3 4">
    <name type="scientific">Nothobranchius furzeri</name>
    <name type="common">Turquoise killifish</name>
    <dbReference type="NCBI Taxonomy" id="105023"/>
    <lineage>
        <taxon>Eukaryota</taxon>
        <taxon>Metazoa</taxon>
        <taxon>Chordata</taxon>
        <taxon>Craniata</taxon>
        <taxon>Vertebrata</taxon>
        <taxon>Euteleostomi</taxon>
        <taxon>Actinopterygii</taxon>
        <taxon>Neopterygii</taxon>
        <taxon>Teleostei</taxon>
        <taxon>Neoteleostei</taxon>
        <taxon>Acanthomorphata</taxon>
        <taxon>Ovalentaria</taxon>
        <taxon>Atherinomorphae</taxon>
        <taxon>Cyprinodontiformes</taxon>
        <taxon>Nothobranchiidae</taxon>
        <taxon>Nothobranchius</taxon>
    </lineage>
</organism>
<evidence type="ECO:0000259" key="2">
    <source>
        <dbReference type="Pfam" id="PF25387"/>
    </source>
</evidence>
<evidence type="ECO:0000256" key="1">
    <source>
        <dbReference type="SAM" id="SignalP"/>
    </source>
</evidence>
<sequence length="323" mass="35447">MDNSRNIVTIFVLVVTLLLLETGKMGDCASPNELVHHKVDWLSHMRGKRNVFSAEEISTVDILLNASNVESLEQIQSTLHATSFPVHLDDTEILNITITTVCLSADDGIQCKCEGQYAWPHSTCIAYGACDSLSSGICKCIRGIPTDNSTCQPVSELHVQTEYEVELQLNLTDITTLNFLKAFLNSAGLYLSVSPTVNVTQIDLTTVCSPFNGNYQCRCEDQYHWTYDQCRMYGSCDSITYDTCGCINAIPPDGQFCRSVADDISLMILDCWGGPMTRHRILLLLIGVPACRPWTSVDSGMAAGILRSLEPDLPAALSCTGSR</sequence>
<accession>A0A9D2Z2Z1</accession>
<dbReference type="InterPro" id="IPR057400">
    <property type="entry name" value="ADGRF3/5_N"/>
</dbReference>
<dbReference type="KEGG" id="nfu:107393471"/>
<dbReference type="PANTHER" id="PTHR45813">
    <property type="entry name" value="IG-LIKE DOMAIN-CONTAINING PROTEIN"/>
    <property type="match status" value="1"/>
</dbReference>
<feature type="domain" description="ADGRF3/5-like N-terminal" evidence="2">
    <location>
        <begin position="205"/>
        <end position="259"/>
    </location>
</feature>
<dbReference type="OMA" id="GICKCIR"/>
<evidence type="ECO:0000313" key="4">
    <source>
        <dbReference type="Proteomes" id="UP000822369"/>
    </source>
</evidence>
<gene>
    <name evidence="3" type="ORF">G4P62_016385</name>
</gene>
<dbReference type="Pfam" id="PF25387">
    <property type="entry name" value="ADGRF3_N"/>
    <property type="match status" value="2"/>
</dbReference>
<dbReference type="AlphaFoldDB" id="A0A9D2Z2Z1"/>
<dbReference type="PANTHER" id="PTHR45813:SF4">
    <property type="entry name" value="ADHESION G PROTEIN-COUPLED RECEPTOR F5"/>
    <property type="match status" value="1"/>
</dbReference>
<comment type="caution">
    <text evidence="3">The sequence shown here is derived from an EMBL/GenBank/DDBJ whole genome shotgun (WGS) entry which is preliminary data.</text>
</comment>
<proteinExistence type="predicted"/>
<dbReference type="GO" id="GO:0007189">
    <property type="term" value="P:adenylate cyclase-activating G protein-coupled receptor signaling pathway"/>
    <property type="evidence" value="ECO:0007669"/>
    <property type="project" value="TreeGrafter"/>
</dbReference>
<keyword evidence="1" id="KW-0732">Signal</keyword>
<protein>
    <submittedName>
        <fullName evidence="3">Adhesion G protein-coupled receptor F5-like</fullName>
    </submittedName>
</protein>
<dbReference type="Proteomes" id="UP000822369">
    <property type="component" value="Chromosome 1"/>
</dbReference>